<dbReference type="EMBL" id="JAHZST010000009">
    <property type="protein sequence ID" value="MBW8184724.1"/>
    <property type="molecule type" value="Genomic_DNA"/>
</dbReference>
<dbReference type="RefSeq" id="WP_220110209.1">
    <property type="nucleotide sequence ID" value="NZ_JAHZST010000009.1"/>
</dbReference>
<evidence type="ECO:0000313" key="3">
    <source>
        <dbReference type="Proteomes" id="UP001195963"/>
    </source>
</evidence>
<dbReference type="Proteomes" id="UP001195963">
    <property type="component" value="Unassembled WGS sequence"/>
</dbReference>
<protein>
    <submittedName>
        <fullName evidence="2">Flp pilus assembly protein CpaB</fullName>
    </submittedName>
</protein>
<sequence>MNNRTILFILLSLIFGVAAVFLAQSWLESNTEPTTTVASSNVITVATLVPLGTIIEKKHLKLTPLPDSIIPKTAIKTFEEAEGMVVNQNLYPGEVLRSERITIKGAGSTLASLISPQMRAVTIRVNDVVGVAGFLLPGNRVDVLNLFKKSGRLQTDVVLANVKILAIDQRASNDENKPKLVRAVTLELNLDQAEILMIAKGRGQLQLALRNPNDEVAVELALINKPASETSRHQESITPKSVENVNQNENKVIVQSRSKVYLLKGTQEQEIKVSN</sequence>
<reference evidence="2 3" key="1">
    <citation type="submission" date="2021-07" db="EMBL/GenBank/DDBJ databases">
        <title>Shewanella sp. nov, isolated from SCS.</title>
        <authorList>
            <person name="Cao W.R."/>
        </authorList>
    </citation>
    <scope>NUCLEOTIDE SEQUENCE [LARGE SCALE GENOMIC DNA]</scope>
    <source>
        <strain evidence="2 3">NR704-98</strain>
    </source>
</reference>
<dbReference type="InterPro" id="IPR013974">
    <property type="entry name" value="SAF"/>
</dbReference>
<dbReference type="NCBIfam" id="TIGR03177">
    <property type="entry name" value="pilus_cpaB"/>
    <property type="match status" value="1"/>
</dbReference>
<evidence type="ECO:0000259" key="1">
    <source>
        <dbReference type="SMART" id="SM00858"/>
    </source>
</evidence>
<dbReference type="InterPro" id="IPR031571">
    <property type="entry name" value="RcpC_dom"/>
</dbReference>
<dbReference type="CDD" id="cd11614">
    <property type="entry name" value="SAF_CpaB_FlgA_like"/>
    <property type="match status" value="1"/>
</dbReference>
<feature type="domain" description="SAF" evidence="1">
    <location>
        <begin position="40"/>
        <end position="102"/>
    </location>
</feature>
<accession>A0ABS7E4V7</accession>
<proteinExistence type="predicted"/>
<dbReference type="Pfam" id="PF16976">
    <property type="entry name" value="RcpC"/>
    <property type="match status" value="1"/>
</dbReference>
<organism evidence="2 3">
    <name type="scientific">Shewanella nanhaiensis</name>
    <dbReference type="NCBI Taxonomy" id="2864872"/>
    <lineage>
        <taxon>Bacteria</taxon>
        <taxon>Pseudomonadati</taxon>
        <taxon>Pseudomonadota</taxon>
        <taxon>Gammaproteobacteria</taxon>
        <taxon>Alteromonadales</taxon>
        <taxon>Shewanellaceae</taxon>
        <taxon>Shewanella</taxon>
    </lineage>
</organism>
<dbReference type="Pfam" id="PF08666">
    <property type="entry name" value="SAF"/>
    <property type="match status" value="1"/>
</dbReference>
<comment type="caution">
    <text evidence="2">The sequence shown here is derived from an EMBL/GenBank/DDBJ whole genome shotgun (WGS) entry which is preliminary data.</text>
</comment>
<dbReference type="InterPro" id="IPR017592">
    <property type="entry name" value="Pilus_assmbl_Flp-typ_CpaB"/>
</dbReference>
<name>A0ABS7E4V7_9GAMM</name>
<gene>
    <name evidence="2" type="primary">cpaB</name>
    <name evidence="2" type="ORF">K0625_13700</name>
</gene>
<dbReference type="SMART" id="SM00858">
    <property type="entry name" value="SAF"/>
    <property type="match status" value="1"/>
</dbReference>
<evidence type="ECO:0000313" key="2">
    <source>
        <dbReference type="EMBL" id="MBW8184724.1"/>
    </source>
</evidence>
<keyword evidence="3" id="KW-1185">Reference proteome</keyword>